<accession>A0A3N4KPH5</accession>
<dbReference type="Proteomes" id="UP000277580">
    <property type="component" value="Unassembled WGS sequence"/>
</dbReference>
<feature type="region of interest" description="Disordered" evidence="1">
    <location>
        <begin position="198"/>
        <end position="267"/>
    </location>
</feature>
<organism evidence="2 3">
    <name type="scientific">Morchella conica CCBAS932</name>
    <dbReference type="NCBI Taxonomy" id="1392247"/>
    <lineage>
        <taxon>Eukaryota</taxon>
        <taxon>Fungi</taxon>
        <taxon>Dikarya</taxon>
        <taxon>Ascomycota</taxon>
        <taxon>Pezizomycotina</taxon>
        <taxon>Pezizomycetes</taxon>
        <taxon>Pezizales</taxon>
        <taxon>Morchellaceae</taxon>
        <taxon>Morchella</taxon>
    </lineage>
</organism>
<keyword evidence="3" id="KW-1185">Reference proteome</keyword>
<dbReference type="EMBL" id="ML119136">
    <property type="protein sequence ID" value="RPB11329.1"/>
    <property type="molecule type" value="Genomic_DNA"/>
</dbReference>
<gene>
    <name evidence="2" type="ORF">P167DRAFT_546399</name>
</gene>
<evidence type="ECO:0000313" key="3">
    <source>
        <dbReference type="Proteomes" id="UP000277580"/>
    </source>
</evidence>
<dbReference type="AlphaFoldDB" id="A0A3N4KPH5"/>
<evidence type="ECO:0000313" key="2">
    <source>
        <dbReference type="EMBL" id="RPB11329.1"/>
    </source>
</evidence>
<dbReference type="InParanoid" id="A0A3N4KPH5"/>
<feature type="compositionally biased region" description="Basic and acidic residues" evidence="1">
    <location>
        <begin position="218"/>
        <end position="229"/>
    </location>
</feature>
<name>A0A3N4KPH5_9PEZI</name>
<feature type="compositionally biased region" description="Acidic residues" evidence="1">
    <location>
        <begin position="235"/>
        <end position="246"/>
    </location>
</feature>
<dbReference type="OrthoDB" id="10446268at2759"/>
<proteinExistence type="predicted"/>
<protein>
    <submittedName>
        <fullName evidence="2">Uncharacterized protein</fullName>
    </submittedName>
</protein>
<feature type="compositionally biased region" description="Basic residues" evidence="1">
    <location>
        <begin position="207"/>
        <end position="217"/>
    </location>
</feature>
<sequence length="267" mass="30331">MSKWGKIHDSWLSKAINEKSCKSWQELVDAFNLSFPDYTNPPNEDVLAFRWQVSNGWRRLDIGAIYKDPFTIDKIARPVTVPPEPVTVPPEPVTVPARPGTAPAQPISVSAQPVTVSAQITNRAYLMWSKEEDEWLLDIAGKVLQARPNPCAREETQKGYGWLRGRSFSWGIIAAEYRAKFQSERTVRGIKNRLLRLTDKATEHRRATSRRGRPRRGSVKERYGEKSNGSKDIQNEENGENEDDGDNYGGDYGENYEESDGEDEWDG</sequence>
<evidence type="ECO:0000256" key="1">
    <source>
        <dbReference type="SAM" id="MobiDB-lite"/>
    </source>
</evidence>
<feature type="compositionally biased region" description="Acidic residues" evidence="1">
    <location>
        <begin position="254"/>
        <end position="267"/>
    </location>
</feature>
<reference evidence="2 3" key="1">
    <citation type="journal article" date="2018" name="Nat. Ecol. Evol.">
        <title>Pezizomycetes genomes reveal the molecular basis of ectomycorrhizal truffle lifestyle.</title>
        <authorList>
            <person name="Murat C."/>
            <person name="Payen T."/>
            <person name="Noel B."/>
            <person name="Kuo A."/>
            <person name="Morin E."/>
            <person name="Chen J."/>
            <person name="Kohler A."/>
            <person name="Krizsan K."/>
            <person name="Balestrini R."/>
            <person name="Da Silva C."/>
            <person name="Montanini B."/>
            <person name="Hainaut M."/>
            <person name="Levati E."/>
            <person name="Barry K.W."/>
            <person name="Belfiori B."/>
            <person name="Cichocki N."/>
            <person name="Clum A."/>
            <person name="Dockter R.B."/>
            <person name="Fauchery L."/>
            <person name="Guy J."/>
            <person name="Iotti M."/>
            <person name="Le Tacon F."/>
            <person name="Lindquist E.A."/>
            <person name="Lipzen A."/>
            <person name="Malagnac F."/>
            <person name="Mello A."/>
            <person name="Molinier V."/>
            <person name="Miyauchi S."/>
            <person name="Poulain J."/>
            <person name="Riccioni C."/>
            <person name="Rubini A."/>
            <person name="Sitrit Y."/>
            <person name="Splivallo R."/>
            <person name="Traeger S."/>
            <person name="Wang M."/>
            <person name="Zifcakova L."/>
            <person name="Wipf D."/>
            <person name="Zambonelli A."/>
            <person name="Paolocci F."/>
            <person name="Nowrousian M."/>
            <person name="Ottonello S."/>
            <person name="Baldrian P."/>
            <person name="Spatafora J.W."/>
            <person name="Henrissat B."/>
            <person name="Nagy L.G."/>
            <person name="Aury J.M."/>
            <person name="Wincker P."/>
            <person name="Grigoriev I.V."/>
            <person name="Bonfante P."/>
            <person name="Martin F.M."/>
        </authorList>
    </citation>
    <scope>NUCLEOTIDE SEQUENCE [LARGE SCALE GENOMIC DNA]</scope>
    <source>
        <strain evidence="2 3">CCBAS932</strain>
    </source>
</reference>